<feature type="region of interest" description="Disordered" evidence="4">
    <location>
        <begin position="484"/>
        <end position="513"/>
    </location>
</feature>
<dbReference type="OrthoDB" id="3176171at2759"/>
<comment type="similarity">
    <text evidence="2">Belongs to the TRAFAC class myosin-kinesin ATPase superfamily. Kinesin family.</text>
</comment>
<feature type="coiled-coil region" evidence="3">
    <location>
        <begin position="435"/>
        <end position="483"/>
    </location>
</feature>
<dbReference type="GO" id="GO:0003777">
    <property type="term" value="F:microtubule motor activity"/>
    <property type="evidence" value="ECO:0007669"/>
    <property type="project" value="InterPro"/>
</dbReference>
<evidence type="ECO:0000256" key="2">
    <source>
        <dbReference type="PROSITE-ProRule" id="PRU00283"/>
    </source>
</evidence>
<dbReference type="InterPro" id="IPR036961">
    <property type="entry name" value="Kinesin_motor_dom_sf"/>
</dbReference>
<gene>
    <name evidence="6" type="ORF">CJ030_MR1G004259</name>
</gene>
<dbReference type="GO" id="GO:0015630">
    <property type="term" value="C:microtubule cytoskeleton"/>
    <property type="evidence" value="ECO:0007669"/>
    <property type="project" value="TreeGrafter"/>
</dbReference>
<dbReference type="EMBL" id="RXIC02000019">
    <property type="protein sequence ID" value="KAB1227713.1"/>
    <property type="molecule type" value="Genomic_DNA"/>
</dbReference>
<dbReference type="SUPFAM" id="SSF52540">
    <property type="entry name" value="P-loop containing nucleoside triphosphate hydrolases"/>
    <property type="match status" value="1"/>
</dbReference>
<dbReference type="Proteomes" id="UP000516437">
    <property type="component" value="Chromosome 1"/>
</dbReference>
<reference evidence="6 7" key="1">
    <citation type="journal article" date="2019" name="Plant Biotechnol. J.">
        <title>The red bayberry genome and genetic basis of sex determination.</title>
        <authorList>
            <person name="Jia H.M."/>
            <person name="Jia H.J."/>
            <person name="Cai Q.L."/>
            <person name="Wang Y."/>
            <person name="Zhao H.B."/>
            <person name="Yang W.F."/>
            <person name="Wang G.Y."/>
            <person name="Li Y.H."/>
            <person name="Zhan D.L."/>
            <person name="Shen Y.T."/>
            <person name="Niu Q.F."/>
            <person name="Chang L."/>
            <person name="Qiu J."/>
            <person name="Zhao L."/>
            <person name="Xie H.B."/>
            <person name="Fu W.Y."/>
            <person name="Jin J."/>
            <person name="Li X.W."/>
            <person name="Jiao Y."/>
            <person name="Zhou C.C."/>
            <person name="Tu T."/>
            <person name="Chai C.Y."/>
            <person name="Gao J.L."/>
            <person name="Fan L.J."/>
            <person name="van de Weg E."/>
            <person name="Wang J.Y."/>
            <person name="Gao Z.S."/>
        </authorList>
    </citation>
    <scope>NUCLEOTIDE SEQUENCE [LARGE SCALE GENOMIC DNA]</scope>
    <source>
        <tissue evidence="6">Leaves</tissue>
    </source>
</reference>
<feature type="domain" description="Kinesin motor" evidence="5">
    <location>
        <begin position="104"/>
        <end position="419"/>
    </location>
</feature>
<dbReference type="PRINTS" id="PR00380">
    <property type="entry name" value="KINESINHEAVY"/>
</dbReference>
<dbReference type="PROSITE" id="PS50067">
    <property type="entry name" value="KINESIN_MOTOR_2"/>
    <property type="match status" value="1"/>
</dbReference>
<dbReference type="GO" id="GO:0007018">
    <property type="term" value="P:microtubule-based movement"/>
    <property type="evidence" value="ECO:0007669"/>
    <property type="project" value="InterPro"/>
</dbReference>
<dbReference type="InterPro" id="IPR027417">
    <property type="entry name" value="P-loop_NTPase"/>
</dbReference>
<keyword evidence="3" id="KW-0175">Coiled coil</keyword>
<sequence>MESRKSVQNLAQTIHSLLGLKAHFTFGWVQSVCDIIKHLPSEGPLIDWKSANFKTGGSFGKKDDDLDGAISKIKYELAALTAHISQLNIRRRQVLNDFLDLKGNIRVFCRLRPIRVGENFGHFKPVVALDSSNVLLRLSDNKSRSYSFDKVFQAGSSQDDVFFRVEPLIKSALDGYNTCVFAYGQTGTGKTFTMEGTRDFPGVVPRAIKALFKQAVDRNYAFLFTFSMLEIYMGNLKDLLIPQPRKAMNQMPSSLSIQTDPKGGVEIDNLLAIQVSEFNQALRLYRLGCQSRSTASTNSNMNSSRSHSLIRLSITPLNAPESQRETSKIWFVDLGGSERVLKTKAWGRRLEEGKAINLSLSALGDVINALQRKKGHIPYSQQGFGYLEGYSNIINLSLNENFPTADRNSKLTQVLKDSLARVGAFIWTEVSAEERDKKDDAMKNLQQKLKTIEEEHQNVKRSIEKLNEELEKLTLRGSTCSQELNTPHLSVDQLQPNNKSLRNKTKDEPVDHVPQLPRFMRPTICSRRKSGADYKNSEEKHKFISQRRGSLSHRAESVNFPVNGNSLYSSECSKSRNSCLLPLTMKGSADIETECSQEASECDTKVVVFPEQDTSPGSSINQTTHLSLSEGYGKRLKNKYSSEFLRVDNWLHLPKNESSVITPHGGRWVLPIPSPEKKYRSDGRMKDSKLRDEKIDNCVHKTKEMVYHAKLERQADKGFRMSTLEDILHKPQTLLEDSLPKDSRAGSSCPLHTIDGNLVTQTRDLVHVPSIMDSKCVTSFPPNICGHTFYPDREDNGVHLMSMIQAVKGETRCSDGFLSKNIGCCHFFPSDLDSIASSKEESGVSCSSLEQEPHFWPVGAGLGVGDGIKEDLETSSQSWKQGRRPGLQTLRFQIASFMADPNPNGRITSYMKSQEYPQNKGLGFQRLGLEHDFFYGLML</sequence>
<evidence type="ECO:0000313" key="6">
    <source>
        <dbReference type="EMBL" id="KAB1227713.1"/>
    </source>
</evidence>
<dbReference type="GO" id="GO:0005524">
    <property type="term" value="F:ATP binding"/>
    <property type="evidence" value="ECO:0007669"/>
    <property type="project" value="UniProtKB-UniRule"/>
</dbReference>
<dbReference type="InterPro" id="IPR027640">
    <property type="entry name" value="Kinesin-like_fam"/>
</dbReference>
<evidence type="ECO:0000256" key="3">
    <source>
        <dbReference type="SAM" id="Coils"/>
    </source>
</evidence>
<keyword evidence="2" id="KW-0547">Nucleotide-binding</keyword>
<comment type="caution">
    <text evidence="6">The sequence shown here is derived from an EMBL/GenBank/DDBJ whole genome shotgun (WGS) entry which is preliminary data.</text>
</comment>
<dbReference type="PANTHER" id="PTHR47972">
    <property type="entry name" value="KINESIN-LIKE PROTEIN KLP-3"/>
    <property type="match status" value="1"/>
</dbReference>
<dbReference type="GO" id="GO:0008017">
    <property type="term" value="F:microtubule binding"/>
    <property type="evidence" value="ECO:0007669"/>
    <property type="project" value="InterPro"/>
</dbReference>
<dbReference type="Pfam" id="PF00225">
    <property type="entry name" value="Kinesin"/>
    <property type="match status" value="1"/>
</dbReference>
<evidence type="ECO:0000259" key="5">
    <source>
        <dbReference type="PROSITE" id="PS50067"/>
    </source>
</evidence>
<dbReference type="SMART" id="SM00129">
    <property type="entry name" value="KISc"/>
    <property type="match status" value="1"/>
</dbReference>
<accession>A0A6A1WSS3</accession>
<feature type="compositionally biased region" description="Polar residues" evidence="4">
    <location>
        <begin position="484"/>
        <end position="500"/>
    </location>
</feature>
<keyword evidence="1 2" id="KW-0505">Motor protein</keyword>
<dbReference type="AlphaFoldDB" id="A0A6A1WSS3"/>
<keyword evidence="2" id="KW-0067">ATP-binding</keyword>
<evidence type="ECO:0000256" key="4">
    <source>
        <dbReference type="SAM" id="MobiDB-lite"/>
    </source>
</evidence>
<evidence type="ECO:0000256" key="1">
    <source>
        <dbReference type="ARBA" id="ARBA00023175"/>
    </source>
</evidence>
<keyword evidence="7" id="KW-1185">Reference proteome</keyword>
<dbReference type="InterPro" id="IPR001752">
    <property type="entry name" value="Kinesin_motor_dom"/>
</dbReference>
<dbReference type="Gene3D" id="3.40.850.10">
    <property type="entry name" value="Kinesin motor domain"/>
    <property type="match status" value="1"/>
</dbReference>
<protein>
    <submittedName>
        <fullName evidence="6">Kinesin-like protein KIFC3</fullName>
    </submittedName>
</protein>
<evidence type="ECO:0000313" key="7">
    <source>
        <dbReference type="Proteomes" id="UP000516437"/>
    </source>
</evidence>
<organism evidence="6 7">
    <name type="scientific">Morella rubra</name>
    <name type="common">Chinese bayberry</name>
    <dbReference type="NCBI Taxonomy" id="262757"/>
    <lineage>
        <taxon>Eukaryota</taxon>
        <taxon>Viridiplantae</taxon>
        <taxon>Streptophyta</taxon>
        <taxon>Embryophyta</taxon>
        <taxon>Tracheophyta</taxon>
        <taxon>Spermatophyta</taxon>
        <taxon>Magnoliopsida</taxon>
        <taxon>eudicotyledons</taxon>
        <taxon>Gunneridae</taxon>
        <taxon>Pentapetalae</taxon>
        <taxon>rosids</taxon>
        <taxon>fabids</taxon>
        <taxon>Fagales</taxon>
        <taxon>Myricaceae</taxon>
        <taxon>Morella</taxon>
    </lineage>
</organism>
<name>A0A6A1WSS3_9ROSI</name>
<proteinExistence type="inferred from homology"/>
<dbReference type="PANTHER" id="PTHR47972:SF23">
    <property type="entry name" value="KINESIN MOTOR DOMAIN-CONTAINING PROTEIN"/>
    <property type="match status" value="1"/>
</dbReference>
<feature type="binding site" evidence="2">
    <location>
        <begin position="184"/>
        <end position="191"/>
    </location>
    <ligand>
        <name>ATP</name>
        <dbReference type="ChEBI" id="CHEBI:30616"/>
    </ligand>
</feature>